<name>A0ABR3SVK4_9PEZI</name>
<sequence>MARVQQKRLVPYILIAATILFFFYALKAPTHPDALLQPPGAPANHGAPLVQKVNWRKYKQRYPVKNFRPLPAGKPKNLPQVQFAFGKEDQTAAALRETRRGDVKKAFQKAWKSYKENAWLQDELSPITGTSKSTFGGWAATLVDALDTLWIMDMKKEFEEAVRAVANIDFSSSSVETVNVFETTIRYLGGFLGAYDLSGDKRLLEKAVEVADMLYVAFDTPNRLPITRWNPIKALQNEPQVADQTVLVAEIGSLTMEFTRLSQVTGDPKWYDAVARIMDVFEDQQKRTQIPGMWPVMVNAKTPDFTGNNFFTLGGMSDSLYEYFPKTYALLGGLSPLYQSFYEGSMKAAIENLVYKPMVPNNADILAIGSVRTSRTGEPYLNPEWQHLVCFAGGMFALGGRLFEEDDHVTIGQKLTDACIWTYKAFPLGIMPEISHLVPCPADPRATSTKLSPSCAWNETYWKEQVQERMTVHERANVDQHIAQARLQPGFTAIDDRRYILRPEAIESVFVLYRITGKQALQADAWDMFTAVQQSTQTDLANAALADCTVTDGKPPKMDSMESFWLAETLKYFYLIFSEPELVSLDDYVFNTEAHPFKIPK</sequence>
<keyword evidence="6" id="KW-0326">Glycosidase</keyword>
<dbReference type="Pfam" id="PF01532">
    <property type="entry name" value="Glyco_hydro_47"/>
    <property type="match status" value="1"/>
</dbReference>
<comment type="cofactor">
    <cofactor evidence="1">
        <name>Ca(2+)</name>
        <dbReference type="ChEBI" id="CHEBI:29108"/>
    </cofactor>
</comment>
<dbReference type="InterPro" id="IPR012341">
    <property type="entry name" value="6hp_glycosidase-like_sf"/>
</dbReference>
<dbReference type="PRINTS" id="PR00747">
    <property type="entry name" value="GLYHDRLASE47"/>
</dbReference>
<dbReference type="InterPro" id="IPR050749">
    <property type="entry name" value="Glycosyl_Hydrolase_47"/>
</dbReference>
<evidence type="ECO:0000256" key="5">
    <source>
        <dbReference type="ARBA" id="ARBA00023157"/>
    </source>
</evidence>
<keyword evidence="5" id="KW-1015">Disulfide bond</keyword>
<evidence type="ECO:0000256" key="7">
    <source>
        <dbReference type="SAM" id="Phobius"/>
    </source>
</evidence>
<keyword evidence="7" id="KW-0812">Transmembrane</keyword>
<dbReference type="InterPro" id="IPR036026">
    <property type="entry name" value="Seven-hairpin_glycosidases"/>
</dbReference>
<accession>A0ABR3SVK4</accession>
<protein>
    <recommendedName>
        <fullName evidence="6">alpha-1,2-Mannosidase</fullName>
        <ecNumber evidence="6">3.2.1.-</ecNumber>
    </recommendedName>
</protein>
<keyword evidence="7" id="KW-1133">Transmembrane helix</keyword>
<keyword evidence="7" id="KW-0472">Membrane</keyword>
<dbReference type="PANTHER" id="PTHR11742">
    <property type="entry name" value="MANNOSYL-OLIGOSACCHARIDE ALPHA-1,2-MANNOSIDASE-RELATED"/>
    <property type="match status" value="1"/>
</dbReference>
<organism evidence="8 9">
    <name type="scientific">Neofusicoccum ribis</name>
    <dbReference type="NCBI Taxonomy" id="45134"/>
    <lineage>
        <taxon>Eukaryota</taxon>
        <taxon>Fungi</taxon>
        <taxon>Dikarya</taxon>
        <taxon>Ascomycota</taxon>
        <taxon>Pezizomycotina</taxon>
        <taxon>Dothideomycetes</taxon>
        <taxon>Dothideomycetes incertae sedis</taxon>
        <taxon>Botryosphaeriales</taxon>
        <taxon>Botryosphaeriaceae</taxon>
        <taxon>Neofusicoccum</taxon>
    </lineage>
</organism>
<dbReference type="EC" id="3.2.1.-" evidence="6"/>
<dbReference type="EMBL" id="JAJVDC020000044">
    <property type="protein sequence ID" value="KAL1630942.1"/>
    <property type="molecule type" value="Genomic_DNA"/>
</dbReference>
<gene>
    <name evidence="8" type="ORF">SLS56_004758</name>
</gene>
<comment type="caution">
    <text evidence="8">The sequence shown here is derived from an EMBL/GenBank/DDBJ whole genome shotgun (WGS) entry which is preliminary data.</text>
</comment>
<evidence type="ECO:0000256" key="1">
    <source>
        <dbReference type="ARBA" id="ARBA00001913"/>
    </source>
</evidence>
<reference evidence="8 9" key="1">
    <citation type="submission" date="2024-02" db="EMBL/GenBank/DDBJ databases">
        <title>De novo assembly and annotation of 12 fungi associated with fruit tree decline syndrome in Ontario, Canada.</title>
        <authorList>
            <person name="Sulman M."/>
            <person name="Ellouze W."/>
            <person name="Ilyukhin E."/>
        </authorList>
    </citation>
    <scope>NUCLEOTIDE SEQUENCE [LARGE SCALE GENOMIC DNA]</scope>
    <source>
        <strain evidence="8 9">M1-105</strain>
    </source>
</reference>
<evidence type="ECO:0000256" key="6">
    <source>
        <dbReference type="RuleBase" id="RU361193"/>
    </source>
</evidence>
<evidence type="ECO:0000256" key="4">
    <source>
        <dbReference type="ARBA" id="ARBA00022801"/>
    </source>
</evidence>
<evidence type="ECO:0000313" key="8">
    <source>
        <dbReference type="EMBL" id="KAL1630942.1"/>
    </source>
</evidence>
<proteinExistence type="inferred from homology"/>
<evidence type="ECO:0000313" key="9">
    <source>
        <dbReference type="Proteomes" id="UP001521116"/>
    </source>
</evidence>
<dbReference type="InterPro" id="IPR001382">
    <property type="entry name" value="Glyco_hydro_47"/>
</dbReference>
<evidence type="ECO:0000256" key="3">
    <source>
        <dbReference type="ARBA" id="ARBA00007658"/>
    </source>
</evidence>
<feature type="transmembrane region" description="Helical" evidence="7">
    <location>
        <begin position="9"/>
        <end position="26"/>
    </location>
</feature>
<dbReference type="Gene3D" id="1.50.10.10">
    <property type="match status" value="1"/>
</dbReference>
<comment type="pathway">
    <text evidence="2">Protein modification; protein glycosylation.</text>
</comment>
<dbReference type="SUPFAM" id="SSF48225">
    <property type="entry name" value="Seven-hairpin glycosidases"/>
    <property type="match status" value="1"/>
</dbReference>
<comment type="similarity">
    <text evidence="3 6">Belongs to the glycosyl hydrolase 47 family.</text>
</comment>
<dbReference type="Proteomes" id="UP001521116">
    <property type="component" value="Unassembled WGS sequence"/>
</dbReference>
<dbReference type="PANTHER" id="PTHR11742:SF89">
    <property type="entry name" value="ALPHA-1,2-MANNOSIDASE"/>
    <property type="match status" value="1"/>
</dbReference>
<keyword evidence="4 6" id="KW-0378">Hydrolase</keyword>
<keyword evidence="9" id="KW-1185">Reference proteome</keyword>
<evidence type="ECO:0000256" key="2">
    <source>
        <dbReference type="ARBA" id="ARBA00004922"/>
    </source>
</evidence>